<evidence type="ECO:0000313" key="2">
    <source>
        <dbReference type="EMBL" id="CAF9919573.1"/>
    </source>
</evidence>
<reference evidence="2" key="1">
    <citation type="submission" date="2021-03" db="EMBL/GenBank/DDBJ databases">
        <authorList>
            <person name="Tagirdzhanova G."/>
        </authorList>
    </citation>
    <scope>NUCLEOTIDE SEQUENCE</scope>
</reference>
<feature type="region of interest" description="Disordered" evidence="1">
    <location>
        <begin position="220"/>
        <end position="262"/>
    </location>
</feature>
<protein>
    <submittedName>
        <fullName evidence="2">Uncharacterized protein</fullName>
    </submittedName>
</protein>
<name>A0A8H3FCM2_9LECA</name>
<accession>A0A8H3FCM2</accession>
<feature type="compositionally biased region" description="Pro residues" evidence="1">
    <location>
        <begin position="520"/>
        <end position="532"/>
    </location>
</feature>
<feature type="compositionally biased region" description="Basic and acidic residues" evidence="1">
    <location>
        <begin position="696"/>
        <end position="708"/>
    </location>
</feature>
<feature type="region of interest" description="Disordered" evidence="1">
    <location>
        <begin position="456"/>
        <end position="569"/>
    </location>
</feature>
<dbReference type="Proteomes" id="UP000664534">
    <property type="component" value="Unassembled WGS sequence"/>
</dbReference>
<organism evidence="2 3">
    <name type="scientific">Imshaugia aleurites</name>
    <dbReference type="NCBI Taxonomy" id="172621"/>
    <lineage>
        <taxon>Eukaryota</taxon>
        <taxon>Fungi</taxon>
        <taxon>Dikarya</taxon>
        <taxon>Ascomycota</taxon>
        <taxon>Pezizomycotina</taxon>
        <taxon>Lecanoromycetes</taxon>
        <taxon>OSLEUM clade</taxon>
        <taxon>Lecanoromycetidae</taxon>
        <taxon>Lecanorales</taxon>
        <taxon>Lecanorineae</taxon>
        <taxon>Parmeliaceae</taxon>
        <taxon>Imshaugia</taxon>
    </lineage>
</organism>
<feature type="compositionally biased region" description="Pro residues" evidence="1">
    <location>
        <begin position="463"/>
        <end position="487"/>
    </location>
</feature>
<dbReference type="EMBL" id="CAJPDT010000023">
    <property type="protein sequence ID" value="CAF9919573.1"/>
    <property type="molecule type" value="Genomic_DNA"/>
</dbReference>
<keyword evidence="3" id="KW-1185">Reference proteome</keyword>
<dbReference type="AlphaFoldDB" id="A0A8H3FCM2"/>
<evidence type="ECO:0000313" key="3">
    <source>
        <dbReference type="Proteomes" id="UP000664534"/>
    </source>
</evidence>
<dbReference type="OrthoDB" id="5429375at2759"/>
<feature type="compositionally biased region" description="Pro residues" evidence="1">
    <location>
        <begin position="541"/>
        <end position="567"/>
    </location>
</feature>
<feature type="compositionally biased region" description="Pro residues" evidence="1">
    <location>
        <begin position="496"/>
        <end position="508"/>
    </location>
</feature>
<feature type="region of interest" description="Disordered" evidence="1">
    <location>
        <begin position="696"/>
        <end position="716"/>
    </location>
</feature>
<sequence>MALNKTPDATTLLTSITSPAMLSPSNFANATTAVTTGSTANPSVFAISTAALSSDNTSHSSNASSIATQSVVDGGIRIMMSKSSSSSSLGSTNNSFTTSASSTFYSDILRSISSSSSFMSGINNSLTTSASSTLYSGVPSPKSSSSPSLSGIDNSLTTAALSTNNTSRSLNASATSAQTVLDGGIRIISRSSSSPSSSGTDNSLTTSASSTFYIGIPSSTSSPLPSPSSIDSSFTTSASSSFHSSTPTISSTSSPSPSLSSIDSSLTTSVSSTFHSDTPTISSTSSPSPNIDKAFATAASSTVGKLMSSVTDSSLATFTAGPPGPNVHLEVLASIASTILPAWVTFEVLTHHGPFTDLWKLFQHIQREKHGPSARDIARELKEIQNIKARYANPPTDKLSNFLRWLERRIFVEEGRHPGTLPPAQAQQARVLEQNGVSIWNGPDLPSLPEPCIGSPFCIDWPGSPPGSDPPGPPDLDPSTPDPPPNSNSPSNPNTPAGPDPPPGPNSPSTPNSPSDPNKPNGPDPPPGPSTPNSPSDPNKPTGPDPPPGPNSPTTPNPPPGPIPPPASEESIRLANQLTPLPEALQFHGNFGALGLVRMVPEAYRALPLDAKIVYVTRYGEHIWSQRLRYFKGAQTAAVDLQNNPLEDWEFDKSGDLVKYKGKSMSDLRSGNYPEGVDGNEFQQDWNHMQEEIERLQDMEDVERERAANAKPPTTP</sequence>
<proteinExistence type="predicted"/>
<evidence type="ECO:0000256" key="1">
    <source>
        <dbReference type="SAM" id="MobiDB-lite"/>
    </source>
</evidence>
<feature type="compositionally biased region" description="Low complexity" evidence="1">
    <location>
        <begin position="509"/>
        <end position="519"/>
    </location>
</feature>
<comment type="caution">
    <text evidence="2">The sequence shown here is derived from an EMBL/GenBank/DDBJ whole genome shotgun (WGS) entry which is preliminary data.</text>
</comment>
<gene>
    <name evidence="2" type="ORF">IMSHALPRED_004660</name>
</gene>